<sequence>MDYQVAEEDIWAYQEYLVSEEHGKGTVEKYLRDIRSFFVWASGRMVGKRLAAAWKEHLVMEGYSTSTVNSMLSALNSFLEFMGWTQCRVKLLRIQRTPFRKQERDLQQKEYERLKRAAGRKGKERLTLLMETICGTGIRVSEVRYITVEAARGRKAEIFLKGKVRVILLPDKLCQKLLRYAKRLGISEGEIFVTRSGKGLSRQYIWQEMKKLCKDAHVEASKVYPHNLRHLFAKLFYRVSRDIVKLADVLGHSSVETTRIYLMDTGAEHARWLEQMGVV</sequence>
<keyword evidence="2" id="KW-1185">Reference proteome</keyword>
<gene>
    <name evidence="1" type="ORF">E5357_16675</name>
</gene>
<evidence type="ECO:0000313" key="2">
    <source>
        <dbReference type="Proteomes" id="UP000307720"/>
    </source>
</evidence>
<proteinExistence type="predicted"/>
<name>A0AC61QVA4_9FIRM</name>
<organism evidence="1 2">
    <name type="scientific">Hominisplanchenecus murintestinalis</name>
    <dbReference type="NCBI Taxonomy" id="2941517"/>
    <lineage>
        <taxon>Bacteria</taxon>
        <taxon>Bacillati</taxon>
        <taxon>Bacillota</taxon>
        <taxon>Clostridia</taxon>
        <taxon>Lachnospirales</taxon>
        <taxon>Lachnospiraceae</taxon>
        <taxon>Hominisplanchenecus</taxon>
    </lineage>
</organism>
<dbReference type="Proteomes" id="UP000307720">
    <property type="component" value="Unassembled WGS sequence"/>
</dbReference>
<evidence type="ECO:0000313" key="1">
    <source>
        <dbReference type="EMBL" id="TGX96289.1"/>
    </source>
</evidence>
<accession>A0AC61QVA4</accession>
<protein>
    <submittedName>
        <fullName evidence="1">Integrase</fullName>
    </submittedName>
</protein>
<comment type="caution">
    <text evidence="1">The sequence shown here is derived from an EMBL/GenBank/DDBJ whole genome shotgun (WGS) entry which is preliminary data.</text>
</comment>
<dbReference type="EMBL" id="SRZB01000071">
    <property type="protein sequence ID" value="TGX96289.1"/>
    <property type="molecule type" value="Genomic_DNA"/>
</dbReference>
<reference evidence="1" key="1">
    <citation type="submission" date="2019-04" db="EMBL/GenBank/DDBJ databases">
        <title>Microbes associate with the intestines of laboratory mice.</title>
        <authorList>
            <person name="Navarre W."/>
            <person name="Wong E."/>
            <person name="Huang K."/>
            <person name="Tropini C."/>
            <person name="Ng K."/>
            <person name="Yu B."/>
        </authorList>
    </citation>
    <scope>NUCLEOTIDE SEQUENCE</scope>
    <source>
        <strain evidence="1">NM72_1-8</strain>
    </source>
</reference>